<evidence type="ECO:0000313" key="7">
    <source>
        <dbReference type="EMBL" id="AXV05973.1"/>
    </source>
</evidence>
<evidence type="ECO:0000256" key="1">
    <source>
        <dbReference type="ARBA" id="ARBA00023015"/>
    </source>
</evidence>
<feature type="DNA-binding region" description="H-T-H motif" evidence="4">
    <location>
        <begin position="53"/>
        <end position="72"/>
    </location>
</feature>
<dbReference type="InterPro" id="IPR001647">
    <property type="entry name" value="HTH_TetR"/>
</dbReference>
<dbReference type="Proteomes" id="UP000264006">
    <property type="component" value="Chromosome"/>
</dbReference>
<dbReference type="InterPro" id="IPR023772">
    <property type="entry name" value="DNA-bd_HTH_TetR-type_CS"/>
</dbReference>
<feature type="region of interest" description="Disordered" evidence="5">
    <location>
        <begin position="1"/>
        <end position="22"/>
    </location>
</feature>
<dbReference type="InterPro" id="IPR036271">
    <property type="entry name" value="Tet_transcr_reg_TetR-rel_C_sf"/>
</dbReference>
<dbReference type="GO" id="GO:0003700">
    <property type="term" value="F:DNA-binding transcription factor activity"/>
    <property type="evidence" value="ECO:0007669"/>
    <property type="project" value="TreeGrafter"/>
</dbReference>
<keyword evidence="8" id="KW-1185">Reference proteome</keyword>
<evidence type="ECO:0000256" key="2">
    <source>
        <dbReference type="ARBA" id="ARBA00023125"/>
    </source>
</evidence>
<dbReference type="EMBL" id="CP031165">
    <property type="protein sequence ID" value="AXV05973.1"/>
    <property type="molecule type" value="Genomic_DNA"/>
</dbReference>
<keyword evidence="3" id="KW-0804">Transcription</keyword>
<sequence length="223" mass="23829">MTDPAAVPTSDGAPQRRAVGHRADAGQGELLRAQLLDAAEAQLATRGSIQAVSLRQVARDVGVSATSVYLHFADKDDLFIGVCQRRFEAFAQLLREAREGLDSAAAQVKATGKAYVRFGMEHPEQYAILFGGVVPVETVKARIPEEELAGYQALLELAAIVRQGIESGEFRQVDAFMATLTLWSTVHGLVGVLAHGFGMIGEVDVQSATDTVTDLLLDGLRAP</sequence>
<evidence type="ECO:0000256" key="4">
    <source>
        <dbReference type="PROSITE-ProRule" id="PRU00335"/>
    </source>
</evidence>
<keyword evidence="2 4" id="KW-0238">DNA-binding</keyword>
<dbReference type="Pfam" id="PF13305">
    <property type="entry name" value="TetR_C_33"/>
    <property type="match status" value="1"/>
</dbReference>
<dbReference type="KEGG" id="euz:DVS28_a1273"/>
<dbReference type="PANTHER" id="PTHR30055">
    <property type="entry name" value="HTH-TYPE TRANSCRIPTIONAL REGULATOR RUTR"/>
    <property type="match status" value="1"/>
</dbReference>
<dbReference type="InterPro" id="IPR050109">
    <property type="entry name" value="HTH-type_TetR-like_transc_reg"/>
</dbReference>
<accession>A0A346XUS6</accession>
<dbReference type="Pfam" id="PF00440">
    <property type="entry name" value="TetR_N"/>
    <property type="match status" value="1"/>
</dbReference>
<organism evidence="7 8">
    <name type="scientific">Euzebya pacifica</name>
    <dbReference type="NCBI Taxonomy" id="1608957"/>
    <lineage>
        <taxon>Bacteria</taxon>
        <taxon>Bacillati</taxon>
        <taxon>Actinomycetota</taxon>
        <taxon>Nitriliruptoria</taxon>
        <taxon>Euzebyales</taxon>
    </lineage>
</organism>
<dbReference type="Gene3D" id="1.10.357.10">
    <property type="entry name" value="Tetracycline Repressor, domain 2"/>
    <property type="match status" value="1"/>
</dbReference>
<gene>
    <name evidence="7" type="ORF">DVS28_a1273</name>
</gene>
<dbReference type="AlphaFoldDB" id="A0A346XUS6"/>
<dbReference type="RefSeq" id="WP_164710004.1">
    <property type="nucleotide sequence ID" value="NZ_CP031165.1"/>
</dbReference>
<feature type="domain" description="HTH tetR-type" evidence="6">
    <location>
        <begin position="29"/>
        <end position="90"/>
    </location>
</feature>
<evidence type="ECO:0000313" key="8">
    <source>
        <dbReference type="Proteomes" id="UP000264006"/>
    </source>
</evidence>
<dbReference type="PANTHER" id="PTHR30055:SF220">
    <property type="entry name" value="TETR-FAMILY REGULATORY PROTEIN"/>
    <property type="match status" value="1"/>
</dbReference>
<dbReference type="SUPFAM" id="SSF48498">
    <property type="entry name" value="Tetracyclin repressor-like, C-terminal domain"/>
    <property type="match status" value="1"/>
</dbReference>
<reference evidence="7 8" key="1">
    <citation type="submission" date="2018-09" db="EMBL/GenBank/DDBJ databases">
        <title>Complete genome sequence of Euzebya sp. DY32-46 isolated from seawater of Pacific Ocean.</title>
        <authorList>
            <person name="Xu L."/>
            <person name="Wu Y.-H."/>
            <person name="Xu X.-W."/>
        </authorList>
    </citation>
    <scope>NUCLEOTIDE SEQUENCE [LARGE SCALE GENOMIC DNA]</scope>
    <source>
        <strain evidence="7 8">DY32-46</strain>
    </source>
</reference>
<protein>
    <submittedName>
        <fullName evidence="7">Transcriptional regulator, TetR family</fullName>
    </submittedName>
</protein>
<name>A0A346XUS6_9ACTN</name>
<dbReference type="PROSITE" id="PS50977">
    <property type="entry name" value="HTH_TETR_2"/>
    <property type="match status" value="1"/>
</dbReference>
<evidence type="ECO:0000256" key="5">
    <source>
        <dbReference type="SAM" id="MobiDB-lite"/>
    </source>
</evidence>
<dbReference type="SUPFAM" id="SSF46689">
    <property type="entry name" value="Homeodomain-like"/>
    <property type="match status" value="1"/>
</dbReference>
<dbReference type="InterPro" id="IPR009057">
    <property type="entry name" value="Homeodomain-like_sf"/>
</dbReference>
<keyword evidence="1" id="KW-0805">Transcription regulation</keyword>
<evidence type="ECO:0000259" key="6">
    <source>
        <dbReference type="PROSITE" id="PS50977"/>
    </source>
</evidence>
<dbReference type="InterPro" id="IPR025996">
    <property type="entry name" value="MT1864/Rv1816-like_C"/>
</dbReference>
<evidence type="ECO:0000256" key="3">
    <source>
        <dbReference type="ARBA" id="ARBA00023163"/>
    </source>
</evidence>
<dbReference type="GO" id="GO:0000976">
    <property type="term" value="F:transcription cis-regulatory region binding"/>
    <property type="evidence" value="ECO:0007669"/>
    <property type="project" value="TreeGrafter"/>
</dbReference>
<dbReference type="PROSITE" id="PS01081">
    <property type="entry name" value="HTH_TETR_1"/>
    <property type="match status" value="1"/>
</dbReference>
<proteinExistence type="predicted"/>